<protein>
    <recommendedName>
        <fullName evidence="1">glutathione-specific gamma-glutamylcyclotransferase</fullName>
        <ecNumber evidence="1">4.3.2.7</ecNumber>
    </recommendedName>
</protein>
<evidence type="ECO:0000313" key="3">
    <source>
        <dbReference type="EMBL" id="MET3615919.1"/>
    </source>
</evidence>
<dbReference type="CDD" id="cd06661">
    <property type="entry name" value="GGCT_like"/>
    <property type="match status" value="1"/>
</dbReference>
<dbReference type="PANTHER" id="PTHR12192:SF2">
    <property type="entry name" value="GLUTATHIONE-SPECIFIC GAMMA-GLUTAMYLCYCLOTRANSFERASE 2"/>
    <property type="match status" value="1"/>
</dbReference>
<name>A0ABV2J804_9HYPH</name>
<keyword evidence="2" id="KW-0456">Lyase</keyword>
<dbReference type="InterPro" id="IPR036568">
    <property type="entry name" value="GGCT-like_sf"/>
</dbReference>
<keyword evidence="4" id="KW-1185">Reference proteome</keyword>
<dbReference type="Proteomes" id="UP001549047">
    <property type="component" value="Unassembled WGS sequence"/>
</dbReference>
<proteinExistence type="predicted"/>
<dbReference type="InterPro" id="IPR006840">
    <property type="entry name" value="ChaC"/>
</dbReference>
<dbReference type="InterPro" id="IPR013024">
    <property type="entry name" value="GGCT-like"/>
</dbReference>
<accession>A0ABV2J804</accession>
<reference evidence="3 4" key="1">
    <citation type="submission" date="2024-06" db="EMBL/GenBank/DDBJ databases">
        <title>Genomic Encyclopedia of Type Strains, Phase IV (KMG-IV): sequencing the most valuable type-strain genomes for metagenomic binning, comparative biology and taxonomic classification.</title>
        <authorList>
            <person name="Goeker M."/>
        </authorList>
    </citation>
    <scope>NUCLEOTIDE SEQUENCE [LARGE SCALE GENOMIC DNA]</scope>
    <source>
        <strain evidence="3 4">DSM 29780</strain>
    </source>
</reference>
<dbReference type="Pfam" id="PF04752">
    <property type="entry name" value="ChaC"/>
    <property type="match status" value="1"/>
</dbReference>
<sequence>MRDMEDFWVFGYGSLMWKPGFAFEERQIARAYGYRRSLCIRSWVHRGTREKPGLVLGLDRGGSCKGVAFRVSKAEREAVIAYLRERELVTNVYLERFAQARLADGRWVRTLIYVADPTHEQFERPSSPEEAADIVASAVGASGDNLDYVRNTVTHMRELGIRDHWLESVLHHADGLTSRVSGR</sequence>
<dbReference type="EC" id="4.3.2.7" evidence="1"/>
<comment type="caution">
    <text evidence="3">The sequence shown here is derived from an EMBL/GenBank/DDBJ whole genome shotgun (WGS) entry which is preliminary data.</text>
</comment>
<evidence type="ECO:0000313" key="4">
    <source>
        <dbReference type="Proteomes" id="UP001549047"/>
    </source>
</evidence>
<dbReference type="EMBL" id="JBEPMB010000010">
    <property type="protein sequence ID" value="MET3615919.1"/>
    <property type="molecule type" value="Genomic_DNA"/>
</dbReference>
<evidence type="ECO:0000256" key="2">
    <source>
        <dbReference type="ARBA" id="ARBA00023239"/>
    </source>
</evidence>
<dbReference type="SUPFAM" id="SSF110857">
    <property type="entry name" value="Gamma-glutamyl cyclotransferase-like"/>
    <property type="match status" value="1"/>
</dbReference>
<organism evidence="3 4">
    <name type="scientific">Rhizobium aquaticum</name>
    <dbReference type="NCBI Taxonomy" id="1549636"/>
    <lineage>
        <taxon>Bacteria</taxon>
        <taxon>Pseudomonadati</taxon>
        <taxon>Pseudomonadota</taxon>
        <taxon>Alphaproteobacteria</taxon>
        <taxon>Hyphomicrobiales</taxon>
        <taxon>Rhizobiaceae</taxon>
        <taxon>Rhizobium/Agrobacterium group</taxon>
        <taxon>Rhizobium</taxon>
    </lineage>
</organism>
<dbReference type="Gene3D" id="3.10.490.10">
    <property type="entry name" value="Gamma-glutamyl cyclotransferase-like"/>
    <property type="match status" value="1"/>
</dbReference>
<dbReference type="PANTHER" id="PTHR12192">
    <property type="entry name" value="CATION TRANSPORT PROTEIN CHAC-RELATED"/>
    <property type="match status" value="1"/>
</dbReference>
<gene>
    <name evidence="3" type="ORF">ABID16_004266</name>
</gene>
<evidence type="ECO:0000256" key="1">
    <source>
        <dbReference type="ARBA" id="ARBA00012344"/>
    </source>
</evidence>